<evidence type="ECO:0000313" key="7">
    <source>
        <dbReference type="EMBL" id="GLL07886.1"/>
    </source>
</evidence>
<dbReference type="EMBL" id="BSFP01000116">
    <property type="protein sequence ID" value="GLL07886.1"/>
    <property type="molecule type" value="Genomic_DNA"/>
</dbReference>
<evidence type="ECO:0000256" key="5">
    <source>
        <dbReference type="PROSITE-ProRule" id="PRU01091"/>
    </source>
</evidence>
<evidence type="ECO:0000256" key="4">
    <source>
        <dbReference type="ARBA" id="ARBA00023163"/>
    </source>
</evidence>
<gene>
    <name evidence="7" type="ORF">GCM10017581_096450</name>
</gene>
<dbReference type="InterPro" id="IPR051677">
    <property type="entry name" value="AfsR-DnrI-RedD_regulator"/>
</dbReference>
<feature type="DNA-binding region" description="OmpR/PhoB-type" evidence="5">
    <location>
        <begin position="12"/>
        <end position="117"/>
    </location>
</feature>
<accession>A0A9W6NT08</accession>
<dbReference type="SMART" id="SM00862">
    <property type="entry name" value="Trans_reg_C"/>
    <property type="match status" value="1"/>
</dbReference>
<organism evidence="7 8">
    <name type="scientific">Dactylosporangium matsuzakiense</name>
    <dbReference type="NCBI Taxonomy" id="53360"/>
    <lineage>
        <taxon>Bacteria</taxon>
        <taxon>Bacillati</taxon>
        <taxon>Actinomycetota</taxon>
        <taxon>Actinomycetes</taxon>
        <taxon>Micromonosporales</taxon>
        <taxon>Micromonosporaceae</taxon>
        <taxon>Dactylosporangium</taxon>
    </lineage>
</organism>
<dbReference type="Gene3D" id="3.40.50.300">
    <property type="entry name" value="P-loop containing nucleotide triphosphate hydrolases"/>
    <property type="match status" value="1"/>
</dbReference>
<dbReference type="InterPro" id="IPR005158">
    <property type="entry name" value="BTAD"/>
</dbReference>
<dbReference type="PANTHER" id="PTHR35807">
    <property type="entry name" value="TRANSCRIPTIONAL REGULATOR REDD-RELATED"/>
    <property type="match status" value="1"/>
</dbReference>
<dbReference type="InterPro" id="IPR001867">
    <property type="entry name" value="OmpR/PhoB-type_DNA-bd"/>
</dbReference>
<feature type="domain" description="OmpR/PhoB-type" evidence="6">
    <location>
        <begin position="12"/>
        <end position="117"/>
    </location>
</feature>
<sequence>MDVVEWTSHLLPDLMREGASVPVFRLLGALEVRGPGGALVPVGRRKQRALLGMLLLRGGSVVRIDELLDGLWNGRPPSSARANLHSYVSSLRQALADVPPGSGVRPVKTAGGYRFDLAAGESDIGVFAELAAEGRRALDAGRPAQAAERLGQALGLWRGALLEDLPGFDWFQPHATRLHESRLAALEDHVEARLGLGEHAALAGELAGLSAEHPLRERLWGQYLRALQRCGERGRALDAYEQLSRVLRAEGRGPGAALRELHREILGERGAATSGPGERSDRARPALLPAAVADFTGRQEEARRIYRLLAPNGPSVGLRVAGITGMAGIGKTTLAVHVAHGITAGYPDGQLYANLAGTDPEPVAPADVLGRFLRALGVPGPAVPVDAGERAELYRTLLSGRRVLVVLDNAAGERQVRPLLPGSPTCAVLLTSRARLSGLEGVRWTDLDVLPAADGVRLLERIVDDARIGRSPADAAVIVQRCGGLPLAVRIAGARLTARPAWTLAHLAGLLRDEQLRLDHLRSGDLQVRASLALSYEGLSGSGQRLLRLLGSFDVPDFPDWLAEVLGGDGPAVAGRDLDELVDAHLVNAVGADQAGQARYRFHDLVRLFARELAREQEAPAVLDAALDRGFGAWLAVAEHFEPRLPGPCFAPIAGRAPRPDVRRIVGSLAAVAPLSWFDAEQAALRAVIGQACAGGRDEVAFDLVQRMEKYFDVRGMYAEWEAAGQAARAACAEAGNRRGEAVMLRGLIDVDTWITTDHTTEAMTRALGAAARLEGMFRAAGEPGGMADAGVMRSWSLTAMGRHAEAVATATEALGWAEDADHLGGQARAHVALAVALGESGRLPAAVEHLYQALACARKLGNPRWEATALQFLGMGHSEAGNFDASEEFLTESLAISRRHRDAYTEALTMNAMARLQLRRGDADADVAAEAALAVAREYRMAHHEAEALEILGEVELGRGRVAEAAGYLRQSVAMWRTRGWLRFLAGALILLGRALGTLDPAAAGTALREAHELALRVGDTAKAQAAARMLADLHIDM</sequence>
<dbReference type="SUPFAM" id="SSF46894">
    <property type="entry name" value="C-terminal effector domain of the bipartite response regulators"/>
    <property type="match status" value="1"/>
</dbReference>
<dbReference type="PANTHER" id="PTHR35807:SF1">
    <property type="entry name" value="TRANSCRIPTIONAL REGULATOR REDD"/>
    <property type="match status" value="1"/>
</dbReference>
<reference evidence="7" key="2">
    <citation type="submission" date="2023-01" db="EMBL/GenBank/DDBJ databases">
        <authorList>
            <person name="Sun Q."/>
            <person name="Evtushenko L."/>
        </authorList>
    </citation>
    <scope>NUCLEOTIDE SEQUENCE</scope>
    <source>
        <strain evidence="7">VKM Ac-1321</strain>
    </source>
</reference>
<evidence type="ECO:0000256" key="1">
    <source>
        <dbReference type="ARBA" id="ARBA00005820"/>
    </source>
</evidence>
<dbReference type="Pfam" id="PF00931">
    <property type="entry name" value="NB-ARC"/>
    <property type="match status" value="1"/>
</dbReference>
<keyword evidence="4" id="KW-0804">Transcription</keyword>
<dbReference type="Gene3D" id="1.25.40.10">
    <property type="entry name" value="Tetratricopeptide repeat domain"/>
    <property type="match status" value="3"/>
</dbReference>
<comment type="similarity">
    <text evidence="1">Belongs to the AfsR/DnrI/RedD regulatory family.</text>
</comment>
<name>A0A9W6NT08_9ACTN</name>
<dbReference type="GO" id="GO:0000160">
    <property type="term" value="P:phosphorelay signal transduction system"/>
    <property type="evidence" value="ECO:0007669"/>
    <property type="project" value="InterPro"/>
</dbReference>
<dbReference type="GO" id="GO:0003677">
    <property type="term" value="F:DNA binding"/>
    <property type="evidence" value="ECO:0007669"/>
    <property type="project" value="UniProtKB-UniRule"/>
</dbReference>
<protein>
    <submittedName>
        <fullName evidence="7">SARP family transcriptional regulator</fullName>
    </submittedName>
</protein>
<dbReference type="AlphaFoldDB" id="A0A9W6NT08"/>
<dbReference type="Gene3D" id="1.10.10.10">
    <property type="entry name" value="Winged helix-like DNA-binding domain superfamily/Winged helix DNA-binding domain"/>
    <property type="match status" value="1"/>
</dbReference>
<evidence type="ECO:0000256" key="3">
    <source>
        <dbReference type="ARBA" id="ARBA00023125"/>
    </source>
</evidence>
<dbReference type="InterPro" id="IPR036388">
    <property type="entry name" value="WH-like_DNA-bd_sf"/>
</dbReference>
<dbReference type="SMART" id="SM01043">
    <property type="entry name" value="BTAD"/>
    <property type="match status" value="1"/>
</dbReference>
<dbReference type="Pfam" id="PF13424">
    <property type="entry name" value="TPR_12"/>
    <property type="match status" value="1"/>
</dbReference>
<evidence type="ECO:0000259" key="6">
    <source>
        <dbReference type="PROSITE" id="PS51755"/>
    </source>
</evidence>
<dbReference type="SUPFAM" id="SSF52540">
    <property type="entry name" value="P-loop containing nucleoside triphosphate hydrolases"/>
    <property type="match status" value="1"/>
</dbReference>
<reference evidence="7" key="1">
    <citation type="journal article" date="2014" name="Int. J. Syst. Evol. Microbiol.">
        <title>Complete genome sequence of Corynebacterium casei LMG S-19264T (=DSM 44701T), isolated from a smear-ripened cheese.</title>
        <authorList>
            <consortium name="US DOE Joint Genome Institute (JGI-PGF)"/>
            <person name="Walter F."/>
            <person name="Albersmeier A."/>
            <person name="Kalinowski J."/>
            <person name="Ruckert C."/>
        </authorList>
    </citation>
    <scope>NUCLEOTIDE SEQUENCE</scope>
    <source>
        <strain evidence="7">VKM Ac-1321</strain>
    </source>
</reference>
<dbReference type="InterPro" id="IPR019734">
    <property type="entry name" value="TPR_rpt"/>
</dbReference>
<dbReference type="InterPro" id="IPR027417">
    <property type="entry name" value="P-loop_NTPase"/>
</dbReference>
<dbReference type="Pfam" id="PF03704">
    <property type="entry name" value="BTAD"/>
    <property type="match status" value="1"/>
</dbReference>
<dbReference type="Pfam" id="PF00486">
    <property type="entry name" value="Trans_reg_C"/>
    <property type="match status" value="1"/>
</dbReference>
<proteinExistence type="inferred from homology"/>
<dbReference type="PRINTS" id="PR00364">
    <property type="entry name" value="DISEASERSIST"/>
</dbReference>
<dbReference type="GO" id="GO:0006355">
    <property type="term" value="P:regulation of DNA-templated transcription"/>
    <property type="evidence" value="ECO:0007669"/>
    <property type="project" value="InterPro"/>
</dbReference>
<keyword evidence="3 5" id="KW-0238">DNA-binding</keyword>
<dbReference type="InterPro" id="IPR002182">
    <property type="entry name" value="NB-ARC"/>
</dbReference>
<dbReference type="SMART" id="SM00028">
    <property type="entry name" value="TPR"/>
    <property type="match status" value="3"/>
</dbReference>
<keyword evidence="2" id="KW-0805">Transcription regulation</keyword>
<evidence type="ECO:0000256" key="2">
    <source>
        <dbReference type="ARBA" id="ARBA00023015"/>
    </source>
</evidence>
<dbReference type="PROSITE" id="PS51755">
    <property type="entry name" value="OMPR_PHOB"/>
    <property type="match status" value="1"/>
</dbReference>
<dbReference type="SUPFAM" id="SSF48452">
    <property type="entry name" value="TPR-like"/>
    <property type="match status" value="3"/>
</dbReference>
<evidence type="ECO:0000313" key="8">
    <source>
        <dbReference type="Proteomes" id="UP001143480"/>
    </source>
</evidence>
<keyword evidence="8" id="KW-1185">Reference proteome</keyword>
<comment type="caution">
    <text evidence="7">The sequence shown here is derived from an EMBL/GenBank/DDBJ whole genome shotgun (WGS) entry which is preliminary data.</text>
</comment>
<dbReference type="GO" id="GO:0043531">
    <property type="term" value="F:ADP binding"/>
    <property type="evidence" value="ECO:0007669"/>
    <property type="project" value="InterPro"/>
</dbReference>
<dbReference type="InterPro" id="IPR016032">
    <property type="entry name" value="Sig_transdc_resp-reg_C-effctor"/>
</dbReference>
<dbReference type="InterPro" id="IPR011990">
    <property type="entry name" value="TPR-like_helical_dom_sf"/>
</dbReference>
<dbReference type="CDD" id="cd15831">
    <property type="entry name" value="BTAD"/>
    <property type="match status" value="1"/>
</dbReference>
<dbReference type="Proteomes" id="UP001143480">
    <property type="component" value="Unassembled WGS sequence"/>
</dbReference>